<dbReference type="GO" id="GO:0003824">
    <property type="term" value="F:catalytic activity"/>
    <property type="evidence" value="ECO:0007669"/>
    <property type="project" value="InterPro"/>
</dbReference>
<dbReference type="InterPro" id="IPR005135">
    <property type="entry name" value="Endo/exonuclease/phosphatase"/>
</dbReference>
<dbReference type="AlphaFoldDB" id="A0A3P7LPG8"/>
<sequence>MKVPESPSLEVLTVYRPPRSDPEANANLLEEIAKLFARSDVLILGDFNAPPIEWKSTYALGPDEAFDRCLLDLTLS</sequence>
<feature type="domain" description="Endonuclease/exonuclease/phosphatase" evidence="1">
    <location>
        <begin position="11"/>
        <end position="57"/>
    </location>
</feature>
<keyword evidence="3" id="KW-1185">Reference proteome</keyword>
<evidence type="ECO:0000259" key="1">
    <source>
        <dbReference type="Pfam" id="PF14529"/>
    </source>
</evidence>
<dbReference type="OrthoDB" id="6286496at2759"/>
<proteinExistence type="predicted"/>
<protein>
    <recommendedName>
        <fullName evidence="1">Endonuclease/exonuclease/phosphatase domain-containing protein</fullName>
    </recommendedName>
</protein>
<dbReference type="InterPro" id="IPR036691">
    <property type="entry name" value="Endo/exonu/phosph_ase_sf"/>
</dbReference>
<dbReference type="EMBL" id="UYRU01069693">
    <property type="protein sequence ID" value="VDN18935.1"/>
    <property type="molecule type" value="Genomic_DNA"/>
</dbReference>
<dbReference type="Pfam" id="PF14529">
    <property type="entry name" value="Exo_endo_phos_2"/>
    <property type="match status" value="1"/>
</dbReference>
<dbReference type="Gene3D" id="3.60.10.10">
    <property type="entry name" value="Endonuclease/exonuclease/phosphatase"/>
    <property type="match status" value="1"/>
</dbReference>
<gene>
    <name evidence="2" type="ORF">DILT_LOCUS13301</name>
</gene>
<dbReference type="Proteomes" id="UP000281553">
    <property type="component" value="Unassembled WGS sequence"/>
</dbReference>
<name>A0A3P7LPG8_DIBLA</name>
<organism evidence="2 3">
    <name type="scientific">Dibothriocephalus latus</name>
    <name type="common">Fish tapeworm</name>
    <name type="synonym">Diphyllobothrium latum</name>
    <dbReference type="NCBI Taxonomy" id="60516"/>
    <lineage>
        <taxon>Eukaryota</taxon>
        <taxon>Metazoa</taxon>
        <taxon>Spiralia</taxon>
        <taxon>Lophotrochozoa</taxon>
        <taxon>Platyhelminthes</taxon>
        <taxon>Cestoda</taxon>
        <taxon>Eucestoda</taxon>
        <taxon>Diphyllobothriidea</taxon>
        <taxon>Diphyllobothriidae</taxon>
        <taxon>Dibothriocephalus</taxon>
    </lineage>
</organism>
<dbReference type="SUPFAM" id="SSF56219">
    <property type="entry name" value="DNase I-like"/>
    <property type="match status" value="1"/>
</dbReference>
<evidence type="ECO:0000313" key="3">
    <source>
        <dbReference type="Proteomes" id="UP000281553"/>
    </source>
</evidence>
<reference evidence="2 3" key="1">
    <citation type="submission" date="2018-11" db="EMBL/GenBank/DDBJ databases">
        <authorList>
            <consortium name="Pathogen Informatics"/>
        </authorList>
    </citation>
    <scope>NUCLEOTIDE SEQUENCE [LARGE SCALE GENOMIC DNA]</scope>
</reference>
<accession>A0A3P7LPG8</accession>
<evidence type="ECO:0000313" key="2">
    <source>
        <dbReference type="EMBL" id="VDN18935.1"/>
    </source>
</evidence>